<dbReference type="PROSITE" id="PS50011">
    <property type="entry name" value="PROTEIN_KINASE_DOM"/>
    <property type="match status" value="1"/>
</dbReference>
<evidence type="ECO:0000256" key="5">
    <source>
        <dbReference type="ARBA" id="ARBA00022679"/>
    </source>
</evidence>
<dbReference type="SUPFAM" id="SSF50998">
    <property type="entry name" value="Quinoprotein alcohol dehydrogenase-like"/>
    <property type="match status" value="1"/>
</dbReference>
<evidence type="ECO:0000256" key="6">
    <source>
        <dbReference type="ARBA" id="ARBA00022692"/>
    </source>
</evidence>
<dbReference type="GO" id="GO:0070059">
    <property type="term" value="P:intrinsic apoptotic signaling pathway in response to endoplasmic reticulum stress"/>
    <property type="evidence" value="ECO:0007669"/>
    <property type="project" value="TreeGrafter"/>
</dbReference>
<dbReference type="GO" id="GO:0046872">
    <property type="term" value="F:metal ion binding"/>
    <property type="evidence" value="ECO:0007669"/>
    <property type="project" value="UniProtKB-KW"/>
</dbReference>
<dbReference type="InterPro" id="IPR038357">
    <property type="entry name" value="KEN_sf"/>
</dbReference>
<dbReference type="PANTHER" id="PTHR13954:SF6">
    <property type="entry name" value="NON-SPECIFIC SERINE_THREONINE PROTEIN KINASE"/>
    <property type="match status" value="1"/>
</dbReference>
<dbReference type="InterPro" id="IPR045133">
    <property type="entry name" value="IRE1/2-like"/>
</dbReference>
<dbReference type="PROSITE" id="PS00108">
    <property type="entry name" value="PROTEIN_KINASE_ST"/>
    <property type="match status" value="1"/>
</dbReference>
<evidence type="ECO:0000256" key="19">
    <source>
        <dbReference type="SAM" id="MobiDB-lite"/>
    </source>
</evidence>
<feature type="region of interest" description="Disordered" evidence="19">
    <location>
        <begin position="674"/>
        <end position="760"/>
    </location>
</feature>
<dbReference type="GO" id="GO:0005524">
    <property type="term" value="F:ATP binding"/>
    <property type="evidence" value="ECO:0007669"/>
    <property type="project" value="UniProtKB-KW"/>
</dbReference>
<keyword evidence="4" id="KW-0723">Serine/threonine-protein kinase</keyword>
<dbReference type="Pfam" id="PF00069">
    <property type="entry name" value="Pkinase"/>
    <property type="match status" value="1"/>
</dbReference>
<dbReference type="InterPro" id="IPR011047">
    <property type="entry name" value="Quinoprotein_ADH-like_sf"/>
</dbReference>
<dbReference type="GO" id="GO:0004674">
    <property type="term" value="F:protein serine/threonine kinase activity"/>
    <property type="evidence" value="ECO:0007669"/>
    <property type="project" value="UniProtKB-KW"/>
</dbReference>
<evidence type="ECO:0000256" key="17">
    <source>
        <dbReference type="ARBA" id="ARBA00048659"/>
    </source>
</evidence>
<evidence type="ECO:0000256" key="12">
    <source>
        <dbReference type="ARBA" id="ARBA00022840"/>
    </source>
</evidence>
<dbReference type="SMART" id="SM00220">
    <property type="entry name" value="S_TKc"/>
    <property type="match status" value="1"/>
</dbReference>
<evidence type="ECO:0000256" key="18">
    <source>
        <dbReference type="ARBA" id="ARBA00048977"/>
    </source>
</evidence>
<feature type="region of interest" description="Disordered" evidence="19">
    <location>
        <begin position="612"/>
        <end position="654"/>
    </location>
</feature>
<dbReference type="Gene3D" id="3.30.200.20">
    <property type="entry name" value="Phosphorylase Kinase, domain 1"/>
    <property type="match status" value="1"/>
</dbReference>
<dbReference type="FunFam" id="1.10.510.10:FF:000572">
    <property type="entry name" value="Serine/threonine-protein kinase/endoribonuclease IRE1"/>
    <property type="match status" value="1"/>
</dbReference>
<dbReference type="Proteomes" id="UP000245884">
    <property type="component" value="Unassembled WGS sequence"/>
</dbReference>
<dbReference type="GO" id="GO:0036498">
    <property type="term" value="P:IRE1-mediated unfolded protein response"/>
    <property type="evidence" value="ECO:0007669"/>
    <property type="project" value="TreeGrafter"/>
</dbReference>
<dbReference type="GO" id="GO:1990604">
    <property type="term" value="C:IRE1-TRAF2-ASK1 complex"/>
    <property type="evidence" value="ECO:0007669"/>
    <property type="project" value="TreeGrafter"/>
</dbReference>
<dbReference type="SUPFAM" id="SSF56112">
    <property type="entry name" value="Protein kinase-like (PK-like)"/>
    <property type="match status" value="1"/>
</dbReference>
<comment type="catalytic activity">
    <reaction evidence="18">
        <text>L-seryl-[protein] + ATP = O-phospho-L-seryl-[protein] + ADP + H(+)</text>
        <dbReference type="Rhea" id="RHEA:17989"/>
        <dbReference type="Rhea" id="RHEA-COMP:9863"/>
        <dbReference type="Rhea" id="RHEA-COMP:11604"/>
        <dbReference type="ChEBI" id="CHEBI:15378"/>
        <dbReference type="ChEBI" id="CHEBI:29999"/>
        <dbReference type="ChEBI" id="CHEBI:30616"/>
        <dbReference type="ChEBI" id="CHEBI:83421"/>
        <dbReference type="ChEBI" id="CHEBI:456216"/>
        <dbReference type="EC" id="2.7.11.1"/>
    </reaction>
    <physiologicalReaction direction="left-to-right" evidence="18">
        <dbReference type="Rhea" id="RHEA:17990"/>
    </physiologicalReaction>
</comment>
<keyword evidence="7" id="KW-0479">Metal-binding</keyword>
<evidence type="ECO:0000256" key="9">
    <source>
        <dbReference type="ARBA" id="ARBA00022741"/>
    </source>
</evidence>
<dbReference type="Gene3D" id="1.20.1440.180">
    <property type="entry name" value="KEN domain"/>
    <property type="match status" value="1"/>
</dbReference>
<dbReference type="STRING" id="1569628.A0A316UTG6"/>
<accession>A0A316UTG6</accession>
<dbReference type="GO" id="GO:0006397">
    <property type="term" value="P:mRNA processing"/>
    <property type="evidence" value="ECO:0007669"/>
    <property type="project" value="InterPro"/>
</dbReference>
<dbReference type="Gene3D" id="2.130.10.10">
    <property type="entry name" value="YVTN repeat-like/Quinoprotein amine dehydrogenase"/>
    <property type="match status" value="1"/>
</dbReference>
<feature type="compositionally biased region" description="Basic residues" evidence="19">
    <location>
        <begin position="690"/>
        <end position="700"/>
    </location>
</feature>
<evidence type="ECO:0000256" key="14">
    <source>
        <dbReference type="ARBA" id="ARBA00022989"/>
    </source>
</evidence>
<dbReference type="InterPro" id="IPR010513">
    <property type="entry name" value="KEN_dom"/>
</dbReference>
<dbReference type="OrthoDB" id="63989at2759"/>
<reference evidence="23 24" key="1">
    <citation type="journal article" date="2018" name="Mol. Biol. Evol.">
        <title>Broad Genomic Sampling Reveals a Smut Pathogenic Ancestry of the Fungal Clade Ustilaginomycotina.</title>
        <authorList>
            <person name="Kijpornyongpan T."/>
            <person name="Mondo S.J."/>
            <person name="Barry K."/>
            <person name="Sandor L."/>
            <person name="Lee J."/>
            <person name="Lipzen A."/>
            <person name="Pangilinan J."/>
            <person name="LaButti K."/>
            <person name="Hainaut M."/>
            <person name="Henrissat B."/>
            <person name="Grigoriev I.V."/>
            <person name="Spatafora J.W."/>
            <person name="Aime M.C."/>
        </authorList>
    </citation>
    <scope>NUCLEOTIDE SEQUENCE [LARGE SCALE GENOMIC DNA]</scope>
    <source>
        <strain evidence="23 24">MCA 5214</strain>
    </source>
</reference>
<comment type="cofactor">
    <cofactor evidence="1">
        <name>Mg(2+)</name>
        <dbReference type="ChEBI" id="CHEBI:18420"/>
    </cofactor>
</comment>
<dbReference type="InterPro" id="IPR008271">
    <property type="entry name" value="Ser/Thr_kinase_AS"/>
</dbReference>
<evidence type="ECO:0000313" key="24">
    <source>
        <dbReference type="Proteomes" id="UP000245884"/>
    </source>
</evidence>
<feature type="compositionally biased region" description="Polar residues" evidence="19">
    <location>
        <begin position="734"/>
        <end position="760"/>
    </location>
</feature>
<dbReference type="InterPro" id="IPR011009">
    <property type="entry name" value="Kinase-like_dom_sf"/>
</dbReference>
<keyword evidence="16" id="KW-0325">Glycoprotein</keyword>
<keyword evidence="13" id="KW-0460">Magnesium</keyword>
<sequence length="1267" mass="137307">MQSSEGLPRLLQLACFLVVLITAFTSTQSLAQSNSRQASARALQHRSSPPTHPRASVSSLDAPSAIDNLYLADLVILSAIDGSLTAVDRTSGKTQWILDGSSISLPPLVSSHYGKRRSSLARILSSPLRESEGITGGDDEEYEEANVPIDGLPPQTRHLLNVAGMYVVEPGSSGRLYLLTADEGRHRNDDHSNAHGGQNEGKRPSKARLQRLPLTLPQLVGLSPFTFPGDRGRVFTGTKRTRLLRIDVITGQLDISWEADGSEMMDPISNEQGAAGRDYRWTYLARTDYTLSISLPRRPHLSQTLQYSTYSPQSADADVAARWVESHESLGTGAPPKQGVTILPAGLDREGRAAKVTAWNTTMEGKRQSWTASINSQVVDVFDVLLPDPQTPLPVHPHPIVVPHPPFARAEGFEGYEGEEDDDDLLDLDDETLLTLSPETGSLYAMSSQRFPGVLRDIKPAIAGLDEGQRAERGLIPGSDHQPMQCRTFGCWMGRYRVEDVDVEQRQALDKYGLPGGSRRTPLEISDRAANPDHQTQRDQQAAEPSPSILERITPARVPSKKTILTQVVAVAVIAVLTLAVRRGLVEQRRIQQGRSHAAISQLDLQWQSTLRSNDEEGSGAVESITTAGEGAASKVEEIVERTPPAAVTEAERAAQADQAAASLLAEEIGGKEAAAAAGNTTADSAAAGVKKKRRKRGKRSGAAVRARQGTAGADEESGSEGEGAADGGFAKQVQRSNGESTSMAKNGSSSTLSNGWIQIGPGSQSAQDQLVALANSQPQGDAAASATPALQLSDEVLGYGSSGTVVFKGRFQNRLVAVKRLLVDFVHLASQEISLLESADDHPNVIRYFYKEQVGNFLFIALELCPASLGDLVEKPDEWQDLAVRLEPKRAIKEVAGGLRHLHGLSIVHRDIKPQNILVAYANPHAPKTSPLKMLLSDFGLSKRLDSVAQSSFSQTMHHPGGTAGWRAPEILRGDVSLEEASGGSQSSSLTAAQATNMANGSSANGSSSRTRLTRAVDIFALGCLSYYLLTSGDHPFGARYEREVNIMRNQSNLSRLEAFGEEGHEASHLIRNMIQPEPTGRLRAVQVLAHPYFWDSAKRLGFLQDVSDRLEVIEREKAATGSQGAAAAAAAAASSSALAPPPPPDDAESSLLLRQLESSSRLVTEGGDWTRKVDKAFMDDLGKWRKYHGSSVRDLLRALRNKKHHYQDMPPALRRSMGAMPEGFLGYFTRRFPKLFLHVYEVVEKCDFVKSESAFRTYFADQEQM</sequence>
<keyword evidence="11" id="KW-0378">Hydrolase</keyword>
<feature type="domain" description="Protein kinase" evidence="21">
    <location>
        <begin position="792"/>
        <end position="1095"/>
    </location>
</feature>
<evidence type="ECO:0000256" key="20">
    <source>
        <dbReference type="SAM" id="SignalP"/>
    </source>
</evidence>
<keyword evidence="6" id="KW-0812">Transmembrane</keyword>
<keyword evidence="8 20" id="KW-0732">Signal</keyword>
<evidence type="ECO:0000256" key="11">
    <source>
        <dbReference type="ARBA" id="ARBA00022801"/>
    </source>
</evidence>
<dbReference type="PROSITE" id="PS51392">
    <property type="entry name" value="KEN"/>
    <property type="match status" value="1"/>
</dbReference>
<protein>
    <recommendedName>
        <fullName evidence="3">non-specific serine/threonine protein kinase</fullName>
        <ecNumber evidence="3">2.7.11.1</ecNumber>
    </recommendedName>
</protein>
<dbReference type="Gene3D" id="1.10.510.10">
    <property type="entry name" value="Transferase(Phosphotransferase) domain 1"/>
    <property type="match status" value="1"/>
</dbReference>
<organism evidence="23 24">
    <name type="scientific">Jaminaea rosea</name>
    <dbReference type="NCBI Taxonomy" id="1569628"/>
    <lineage>
        <taxon>Eukaryota</taxon>
        <taxon>Fungi</taxon>
        <taxon>Dikarya</taxon>
        <taxon>Basidiomycota</taxon>
        <taxon>Ustilaginomycotina</taxon>
        <taxon>Exobasidiomycetes</taxon>
        <taxon>Microstromatales</taxon>
        <taxon>Microstromatales incertae sedis</taxon>
        <taxon>Jaminaea</taxon>
    </lineage>
</organism>
<evidence type="ECO:0000313" key="23">
    <source>
        <dbReference type="EMBL" id="PWN28586.1"/>
    </source>
</evidence>
<dbReference type="FunFam" id="3.30.200.20:FF:000077">
    <property type="entry name" value="Putative Serine/threonine-protein kinase/endoribonuclease IRE1"/>
    <property type="match status" value="1"/>
</dbReference>
<comment type="subcellular location">
    <subcellularLocation>
        <location evidence="2">Membrane</location>
        <topology evidence="2">Single-pass type I membrane protein</topology>
    </subcellularLocation>
</comment>
<feature type="region of interest" description="Disordered" evidence="19">
    <location>
        <begin position="35"/>
        <end position="59"/>
    </location>
</feature>
<dbReference type="GO" id="GO:0051082">
    <property type="term" value="F:unfolded protein binding"/>
    <property type="evidence" value="ECO:0007669"/>
    <property type="project" value="TreeGrafter"/>
</dbReference>
<dbReference type="Pfam" id="PF06479">
    <property type="entry name" value="Ribonuc_2-5A"/>
    <property type="match status" value="1"/>
</dbReference>
<evidence type="ECO:0000256" key="10">
    <source>
        <dbReference type="ARBA" id="ARBA00022777"/>
    </source>
</evidence>
<evidence type="ECO:0000256" key="16">
    <source>
        <dbReference type="ARBA" id="ARBA00023180"/>
    </source>
</evidence>
<dbReference type="GO" id="GO:0004521">
    <property type="term" value="F:RNA endonuclease activity"/>
    <property type="evidence" value="ECO:0007669"/>
    <property type="project" value="InterPro"/>
</dbReference>
<dbReference type="RefSeq" id="XP_025363198.1">
    <property type="nucleotide sequence ID" value="XM_025505911.1"/>
</dbReference>
<dbReference type="InterPro" id="IPR000719">
    <property type="entry name" value="Prot_kinase_dom"/>
</dbReference>
<evidence type="ECO:0000259" key="22">
    <source>
        <dbReference type="PROSITE" id="PS51392"/>
    </source>
</evidence>
<evidence type="ECO:0000256" key="4">
    <source>
        <dbReference type="ARBA" id="ARBA00022527"/>
    </source>
</evidence>
<evidence type="ECO:0000256" key="1">
    <source>
        <dbReference type="ARBA" id="ARBA00001946"/>
    </source>
</evidence>
<comment type="catalytic activity">
    <reaction evidence="17">
        <text>L-threonyl-[protein] + ATP = O-phospho-L-threonyl-[protein] + ADP + H(+)</text>
        <dbReference type="Rhea" id="RHEA:46608"/>
        <dbReference type="Rhea" id="RHEA-COMP:11060"/>
        <dbReference type="Rhea" id="RHEA-COMP:11605"/>
        <dbReference type="ChEBI" id="CHEBI:15378"/>
        <dbReference type="ChEBI" id="CHEBI:30013"/>
        <dbReference type="ChEBI" id="CHEBI:30616"/>
        <dbReference type="ChEBI" id="CHEBI:61977"/>
        <dbReference type="ChEBI" id="CHEBI:456216"/>
        <dbReference type="EC" id="2.7.11.1"/>
    </reaction>
    <physiologicalReaction direction="left-to-right" evidence="17">
        <dbReference type="Rhea" id="RHEA:46609"/>
    </physiologicalReaction>
</comment>
<evidence type="ECO:0000259" key="21">
    <source>
        <dbReference type="PROSITE" id="PS50011"/>
    </source>
</evidence>
<keyword evidence="12" id="KW-0067">ATP-binding</keyword>
<keyword evidence="15" id="KW-0472">Membrane</keyword>
<evidence type="ECO:0000256" key="8">
    <source>
        <dbReference type="ARBA" id="ARBA00022729"/>
    </source>
</evidence>
<proteinExistence type="predicted"/>
<dbReference type="AlphaFoldDB" id="A0A316UTG6"/>
<dbReference type="EMBL" id="KZ819665">
    <property type="protein sequence ID" value="PWN28586.1"/>
    <property type="molecule type" value="Genomic_DNA"/>
</dbReference>
<gene>
    <name evidence="23" type="ORF">BDZ90DRAFT_231569</name>
</gene>
<dbReference type="SMART" id="SM00580">
    <property type="entry name" value="PUG"/>
    <property type="match status" value="1"/>
</dbReference>
<feature type="domain" description="KEN" evidence="22">
    <location>
        <begin position="1098"/>
        <end position="1263"/>
    </location>
</feature>
<evidence type="ECO:0000256" key="2">
    <source>
        <dbReference type="ARBA" id="ARBA00004479"/>
    </source>
</evidence>
<dbReference type="InterPro" id="IPR015943">
    <property type="entry name" value="WD40/YVTN_repeat-like_dom_sf"/>
</dbReference>
<keyword evidence="24" id="KW-1185">Reference proteome</keyword>
<name>A0A316UTG6_9BASI</name>
<feature type="region of interest" description="Disordered" evidence="19">
    <location>
        <begin position="509"/>
        <end position="549"/>
    </location>
</feature>
<dbReference type="GO" id="GO:0016787">
    <property type="term" value="F:hydrolase activity"/>
    <property type="evidence" value="ECO:0007669"/>
    <property type="project" value="UniProtKB-KW"/>
</dbReference>
<dbReference type="CDD" id="cd10422">
    <property type="entry name" value="RNase_Ire1"/>
    <property type="match status" value="1"/>
</dbReference>
<feature type="compositionally biased region" description="Low complexity" evidence="19">
    <location>
        <begin position="674"/>
        <end position="689"/>
    </location>
</feature>
<dbReference type="GeneID" id="37027734"/>
<evidence type="ECO:0000256" key="3">
    <source>
        <dbReference type="ARBA" id="ARBA00012513"/>
    </source>
</evidence>
<dbReference type="EC" id="2.7.11.1" evidence="3"/>
<keyword evidence="10" id="KW-0418">Kinase</keyword>
<evidence type="ECO:0000256" key="13">
    <source>
        <dbReference type="ARBA" id="ARBA00022842"/>
    </source>
</evidence>
<keyword evidence="14" id="KW-1133">Transmembrane helix</keyword>
<feature type="chain" id="PRO_5016264588" description="non-specific serine/threonine protein kinase" evidence="20">
    <location>
        <begin position="32"/>
        <end position="1267"/>
    </location>
</feature>
<evidence type="ECO:0000256" key="15">
    <source>
        <dbReference type="ARBA" id="ARBA00023136"/>
    </source>
</evidence>
<feature type="region of interest" description="Disordered" evidence="19">
    <location>
        <begin position="185"/>
        <end position="205"/>
    </location>
</feature>
<keyword evidence="5" id="KW-0808">Transferase</keyword>
<evidence type="ECO:0000256" key="7">
    <source>
        <dbReference type="ARBA" id="ARBA00022723"/>
    </source>
</evidence>
<dbReference type="PANTHER" id="PTHR13954">
    <property type="entry name" value="IRE1-RELATED"/>
    <property type="match status" value="1"/>
</dbReference>
<feature type="signal peptide" evidence="20">
    <location>
        <begin position="1"/>
        <end position="31"/>
    </location>
</feature>
<keyword evidence="9" id="KW-0547">Nucleotide-binding</keyword>
<feature type="compositionally biased region" description="Basic and acidic residues" evidence="19">
    <location>
        <begin position="521"/>
        <end position="537"/>
    </location>
</feature>